<dbReference type="Gene3D" id="3.40.50.2300">
    <property type="match status" value="1"/>
</dbReference>
<name>A4TUA1_9PROT</name>
<dbReference type="Pfam" id="PF13581">
    <property type="entry name" value="HATPase_c_2"/>
    <property type="match status" value="1"/>
</dbReference>
<dbReference type="InterPro" id="IPR003594">
    <property type="entry name" value="HATPase_dom"/>
</dbReference>
<dbReference type="RefSeq" id="WP_199791957.1">
    <property type="nucleotide sequence ID" value="NZ_CP027527.1"/>
</dbReference>
<dbReference type="PANTHER" id="PTHR43156">
    <property type="entry name" value="STAGE II SPORULATION PROTEIN E-RELATED"/>
    <property type="match status" value="1"/>
</dbReference>
<gene>
    <name evidence="4" type="ORF">MGR_2968</name>
</gene>
<dbReference type="CDD" id="cd16936">
    <property type="entry name" value="HATPase_RsbW-like"/>
    <property type="match status" value="1"/>
</dbReference>
<dbReference type="InterPro" id="IPR011006">
    <property type="entry name" value="CheY-like_superfamily"/>
</dbReference>
<reference evidence="4" key="1">
    <citation type="journal article" date="2007" name="J. Bacteriol.">
        <title>Comparative genome analysis of four magnetotactic bacteria reveals a complex set of group-specific genes implicated in magnetosome biomineralization and function.</title>
        <authorList>
            <person name="Richter M."/>
            <person name="Kube M."/>
            <person name="Bazylinski D.A."/>
            <person name="Lombardot T."/>
            <person name="Gloeckner F.O."/>
            <person name="Reinhardt R."/>
            <person name="Schueler D."/>
        </authorList>
    </citation>
    <scope>NUCLEOTIDE SEQUENCE</scope>
    <source>
        <strain evidence="4">MSR-1</strain>
    </source>
</reference>
<dbReference type="SMART" id="SM00331">
    <property type="entry name" value="PP2C_SIG"/>
    <property type="match status" value="1"/>
</dbReference>
<evidence type="ECO:0000259" key="3">
    <source>
        <dbReference type="PROSITE" id="PS50110"/>
    </source>
</evidence>
<dbReference type="SUPFAM" id="SSF55874">
    <property type="entry name" value="ATPase domain of HSP90 chaperone/DNA topoisomerase II/histidine kinase"/>
    <property type="match status" value="1"/>
</dbReference>
<dbReference type="Gene3D" id="3.30.565.10">
    <property type="entry name" value="Histidine kinase-like ATPase, C-terminal domain"/>
    <property type="match status" value="1"/>
</dbReference>
<dbReference type="EC" id="3.1.3.16" evidence="4"/>
<dbReference type="PROSITE" id="PS50110">
    <property type="entry name" value="RESPONSE_REGULATORY"/>
    <property type="match status" value="1"/>
</dbReference>
<accession>A4TUA1</accession>
<dbReference type="GO" id="GO:0004722">
    <property type="term" value="F:protein serine/threonine phosphatase activity"/>
    <property type="evidence" value="ECO:0007669"/>
    <property type="project" value="UniProtKB-EC"/>
</dbReference>
<dbReference type="EMBL" id="CU459003">
    <property type="protein sequence ID" value="CAM74208.1"/>
    <property type="molecule type" value="Genomic_DNA"/>
</dbReference>
<sequence length="570" mass="61973">MSDAPARALVVDDERMNREVIVANLRAAGFETVMAEDGVQAWGILQAHPGSFDVILLDRRMPRMNGMELLTRLKADDKLAHIPVIMQTAYAETEDVSEGIKAGAYYYLAKPLDRRLLLSVTEAAIADHQRRQRLADDLDKRTTALLLLEQGRFRFRTLEEGHTLAVALARSCPQARHLAAGLSEMFTNAVEHGNLGIDFDLKAELVAAKRWRQEIEARLDTPVGRSRSVEVLVDRHPDAIRFVIRDQGKGFDWRAYDDISPERAFATHGRGIALARRLAFASVEYNDQGNEVTCIVTGPNPEEPAYVICAEAPAITPDRPAAEAEETRLARSMQMELLPNPQVLAEAARRLGIQVSAHFEPSSSLGGDLWGMHVIDDNRLALWLADFSGHGLGAALNTFRLHTLVAQCTPLADMPGAFLAEINRRLTGLLPQGQYAAMTYGVIDLGADAFVYAAAAMPAPLFRHAGGGMARSGVERGDGSGLPLGLTQGATYVERNMRLTAGGILVLASDGLTDNPMTDGTRLGNSGMETLLAQTETTTPNSADSVLAPFLARVKRPLRDDLTVLCATIP</sequence>
<evidence type="ECO:0000256" key="1">
    <source>
        <dbReference type="ARBA" id="ARBA00022801"/>
    </source>
</evidence>
<dbReference type="SMART" id="SM00448">
    <property type="entry name" value="REC"/>
    <property type="match status" value="1"/>
</dbReference>
<proteinExistence type="predicted"/>
<dbReference type="InterPro" id="IPR036890">
    <property type="entry name" value="HATPase_C_sf"/>
</dbReference>
<dbReference type="Pfam" id="PF07228">
    <property type="entry name" value="SpoIIE"/>
    <property type="match status" value="1"/>
</dbReference>
<organism evidence="4">
    <name type="scientific">Magnetospirillum gryphiswaldense</name>
    <dbReference type="NCBI Taxonomy" id="55518"/>
    <lineage>
        <taxon>Bacteria</taxon>
        <taxon>Pseudomonadati</taxon>
        <taxon>Pseudomonadota</taxon>
        <taxon>Alphaproteobacteria</taxon>
        <taxon>Rhodospirillales</taxon>
        <taxon>Rhodospirillaceae</taxon>
        <taxon>Magnetospirillum</taxon>
    </lineage>
</organism>
<feature type="modified residue" description="4-aspartylphosphate" evidence="2">
    <location>
        <position position="58"/>
    </location>
</feature>
<keyword evidence="1 4" id="KW-0378">Hydrolase</keyword>
<protein>
    <submittedName>
        <fullName evidence="4">Stage II sporulation E</fullName>
        <ecNumber evidence="4">3.1.3.16</ecNumber>
    </submittedName>
</protein>
<dbReference type="InterPro" id="IPR036457">
    <property type="entry name" value="PPM-type-like_dom_sf"/>
</dbReference>
<dbReference type="SUPFAM" id="SSF52172">
    <property type="entry name" value="CheY-like"/>
    <property type="match status" value="1"/>
</dbReference>
<keyword evidence="2" id="KW-0597">Phosphoprotein</keyword>
<dbReference type="InterPro" id="IPR052016">
    <property type="entry name" value="Bact_Sigma-Reg"/>
</dbReference>
<dbReference type="Pfam" id="PF00072">
    <property type="entry name" value="Response_reg"/>
    <property type="match status" value="1"/>
</dbReference>
<dbReference type="InterPro" id="IPR001789">
    <property type="entry name" value="Sig_transdc_resp-reg_receiver"/>
</dbReference>
<evidence type="ECO:0000256" key="2">
    <source>
        <dbReference type="PROSITE-ProRule" id="PRU00169"/>
    </source>
</evidence>
<dbReference type="AlphaFoldDB" id="A4TUA1"/>
<feature type="domain" description="Response regulatory" evidence="3">
    <location>
        <begin position="7"/>
        <end position="125"/>
    </location>
</feature>
<dbReference type="InterPro" id="IPR001932">
    <property type="entry name" value="PPM-type_phosphatase-like_dom"/>
</dbReference>
<dbReference type="GO" id="GO:0000160">
    <property type="term" value="P:phosphorelay signal transduction system"/>
    <property type="evidence" value="ECO:0007669"/>
    <property type="project" value="InterPro"/>
</dbReference>
<dbReference type="PANTHER" id="PTHR43156:SF9">
    <property type="entry name" value="HAMP DOMAIN-CONTAINING PROTEIN"/>
    <property type="match status" value="1"/>
</dbReference>
<dbReference type="Gene3D" id="3.60.40.10">
    <property type="entry name" value="PPM-type phosphatase domain"/>
    <property type="match status" value="1"/>
</dbReference>
<evidence type="ECO:0000313" key="4">
    <source>
        <dbReference type="EMBL" id="CAM74208.1"/>
    </source>
</evidence>